<evidence type="ECO:0000313" key="2">
    <source>
        <dbReference type="Proteomes" id="UP001054945"/>
    </source>
</evidence>
<dbReference type="AlphaFoldDB" id="A0AAV4YFF5"/>
<organism evidence="1 2">
    <name type="scientific">Caerostris extrusa</name>
    <name type="common">Bark spider</name>
    <name type="synonym">Caerostris bankana</name>
    <dbReference type="NCBI Taxonomy" id="172846"/>
    <lineage>
        <taxon>Eukaryota</taxon>
        <taxon>Metazoa</taxon>
        <taxon>Ecdysozoa</taxon>
        <taxon>Arthropoda</taxon>
        <taxon>Chelicerata</taxon>
        <taxon>Arachnida</taxon>
        <taxon>Araneae</taxon>
        <taxon>Araneomorphae</taxon>
        <taxon>Entelegynae</taxon>
        <taxon>Araneoidea</taxon>
        <taxon>Araneidae</taxon>
        <taxon>Caerostris</taxon>
    </lineage>
</organism>
<accession>A0AAV4YFF5</accession>
<protein>
    <submittedName>
        <fullName evidence="1">Uncharacterized protein</fullName>
    </submittedName>
</protein>
<sequence>MTKLNHIDAPSRSFLISYLMHRSQSKIRAGVLFEMKKHQNPNMCLFYPSPWSFLLTVKYESHKASFLSQLTLTLDWKMGAVRDVRAPGLIKFCSWLKKCCCMQDLIGVSSEQLRHFWNIDAGSCCVLCIEKTANKEEQHLPQSTVITILNEFLMLLNIRNLLFNDFLFNADANTEAHPVPDLVPPHNVATGKNLRPWSI</sequence>
<name>A0AAV4YFF5_CAEEX</name>
<dbReference type="Proteomes" id="UP001054945">
    <property type="component" value="Unassembled WGS sequence"/>
</dbReference>
<reference evidence="1 2" key="1">
    <citation type="submission" date="2021-06" db="EMBL/GenBank/DDBJ databases">
        <title>Caerostris extrusa draft genome.</title>
        <authorList>
            <person name="Kono N."/>
            <person name="Arakawa K."/>
        </authorList>
    </citation>
    <scope>NUCLEOTIDE SEQUENCE [LARGE SCALE GENOMIC DNA]</scope>
</reference>
<gene>
    <name evidence="1" type="ORF">CEXT_100031</name>
</gene>
<dbReference type="EMBL" id="BPLR01019186">
    <property type="protein sequence ID" value="GIZ04989.1"/>
    <property type="molecule type" value="Genomic_DNA"/>
</dbReference>
<proteinExistence type="predicted"/>
<comment type="caution">
    <text evidence="1">The sequence shown here is derived from an EMBL/GenBank/DDBJ whole genome shotgun (WGS) entry which is preliminary data.</text>
</comment>
<keyword evidence="2" id="KW-1185">Reference proteome</keyword>
<evidence type="ECO:0000313" key="1">
    <source>
        <dbReference type="EMBL" id="GIZ04989.1"/>
    </source>
</evidence>